<feature type="transmembrane region" description="Helical" evidence="8">
    <location>
        <begin position="218"/>
        <end position="238"/>
    </location>
</feature>
<evidence type="ECO:0000256" key="7">
    <source>
        <dbReference type="ARBA" id="ARBA00023136"/>
    </source>
</evidence>
<dbReference type="EMBL" id="FOLM01000002">
    <property type="protein sequence ID" value="SFC22472.1"/>
    <property type="molecule type" value="Genomic_DNA"/>
</dbReference>
<name>A0A1I1HFW3_9ACTN</name>
<evidence type="ECO:0000256" key="2">
    <source>
        <dbReference type="ARBA" id="ARBA00009142"/>
    </source>
</evidence>
<comment type="subcellular location">
    <subcellularLocation>
        <location evidence="1 8">Cell membrane</location>
        <topology evidence="1 8">Multi-pass membrane protein</topology>
    </subcellularLocation>
</comment>
<comment type="similarity">
    <text evidence="2 8">Belongs to the 4-toluene sulfonate uptake permease (TSUP) (TC 2.A.102) family.</text>
</comment>
<keyword evidence="3" id="KW-0813">Transport</keyword>
<keyword evidence="5 8" id="KW-0812">Transmembrane</keyword>
<evidence type="ECO:0000256" key="1">
    <source>
        <dbReference type="ARBA" id="ARBA00004651"/>
    </source>
</evidence>
<evidence type="ECO:0000256" key="8">
    <source>
        <dbReference type="RuleBase" id="RU363041"/>
    </source>
</evidence>
<dbReference type="OrthoDB" id="5472127at2"/>
<evidence type="ECO:0000256" key="3">
    <source>
        <dbReference type="ARBA" id="ARBA00022448"/>
    </source>
</evidence>
<keyword evidence="10" id="KW-1185">Reference proteome</keyword>
<evidence type="ECO:0000313" key="10">
    <source>
        <dbReference type="Proteomes" id="UP000199207"/>
    </source>
</evidence>
<gene>
    <name evidence="9" type="ORF">SAMN05421773_102361</name>
</gene>
<keyword evidence="7 8" id="KW-0472">Membrane</keyword>
<feature type="transmembrane region" description="Helical" evidence="8">
    <location>
        <begin position="188"/>
        <end position="206"/>
    </location>
</feature>
<protein>
    <recommendedName>
        <fullName evidence="8">Probable membrane transporter protein</fullName>
    </recommendedName>
</protein>
<keyword evidence="4 8" id="KW-1003">Cell membrane</keyword>
<evidence type="ECO:0000256" key="6">
    <source>
        <dbReference type="ARBA" id="ARBA00022989"/>
    </source>
</evidence>
<dbReference type="RefSeq" id="WP_093837650.1">
    <property type="nucleotide sequence ID" value="NZ_FOLM01000002.1"/>
</dbReference>
<evidence type="ECO:0000256" key="5">
    <source>
        <dbReference type="ARBA" id="ARBA00022692"/>
    </source>
</evidence>
<feature type="transmembrane region" description="Helical" evidence="8">
    <location>
        <begin position="43"/>
        <end position="60"/>
    </location>
</feature>
<dbReference type="AlphaFoldDB" id="A0A1I1HFW3"/>
<feature type="transmembrane region" description="Helical" evidence="8">
    <location>
        <begin position="7"/>
        <end position="37"/>
    </location>
</feature>
<sequence length="239" mass="24033">MPDITFLLIVGPVIFFGSVVQGGVGLGLGLIAAPVVAFVEPSLMPGALLTATAILPVLSVATEWRHIDWRTLAWALPARLPGSVAGAWLVAVLDPTALGAAVGLMVLLAVAATLTALRIEITPVSLLTAGAASGLTGTATSIGGPPLALVLQHSAAPMVRGTLGAFFVVGASLSLAVLAAGGQLTGEQVGTGLALVPFVVAGFAASRPLRRKLENARFRAALLGVVSLSGLALVLRYLL</sequence>
<organism evidence="9 10">
    <name type="scientific">Streptomyces aidingensis</name>
    <dbReference type="NCBI Taxonomy" id="910347"/>
    <lineage>
        <taxon>Bacteria</taxon>
        <taxon>Bacillati</taxon>
        <taxon>Actinomycetota</taxon>
        <taxon>Actinomycetes</taxon>
        <taxon>Kitasatosporales</taxon>
        <taxon>Streptomycetaceae</taxon>
        <taxon>Streptomyces</taxon>
    </lineage>
</organism>
<feature type="transmembrane region" description="Helical" evidence="8">
    <location>
        <begin position="163"/>
        <end position="182"/>
    </location>
</feature>
<evidence type="ECO:0000313" key="9">
    <source>
        <dbReference type="EMBL" id="SFC22472.1"/>
    </source>
</evidence>
<dbReference type="GO" id="GO:0005886">
    <property type="term" value="C:plasma membrane"/>
    <property type="evidence" value="ECO:0007669"/>
    <property type="project" value="UniProtKB-SubCell"/>
</dbReference>
<dbReference type="InterPro" id="IPR052017">
    <property type="entry name" value="TSUP"/>
</dbReference>
<dbReference type="PANTHER" id="PTHR30269:SF37">
    <property type="entry name" value="MEMBRANE TRANSPORTER PROTEIN"/>
    <property type="match status" value="1"/>
</dbReference>
<dbReference type="Proteomes" id="UP000199207">
    <property type="component" value="Unassembled WGS sequence"/>
</dbReference>
<accession>A0A1I1HFW3</accession>
<feature type="transmembrane region" description="Helical" evidence="8">
    <location>
        <begin position="97"/>
        <end position="117"/>
    </location>
</feature>
<dbReference type="Pfam" id="PF01925">
    <property type="entry name" value="TauE"/>
    <property type="match status" value="1"/>
</dbReference>
<dbReference type="InterPro" id="IPR002781">
    <property type="entry name" value="TM_pro_TauE-like"/>
</dbReference>
<proteinExistence type="inferred from homology"/>
<dbReference type="STRING" id="910347.SAMN05421773_102361"/>
<evidence type="ECO:0000256" key="4">
    <source>
        <dbReference type="ARBA" id="ARBA00022475"/>
    </source>
</evidence>
<keyword evidence="6 8" id="KW-1133">Transmembrane helix</keyword>
<reference evidence="9 10" key="1">
    <citation type="submission" date="2016-10" db="EMBL/GenBank/DDBJ databases">
        <authorList>
            <person name="de Groot N.N."/>
        </authorList>
    </citation>
    <scope>NUCLEOTIDE SEQUENCE [LARGE SCALE GENOMIC DNA]</scope>
    <source>
        <strain evidence="9 10">CGMCC 4.5739</strain>
    </source>
</reference>
<dbReference type="PANTHER" id="PTHR30269">
    <property type="entry name" value="TRANSMEMBRANE PROTEIN YFCA"/>
    <property type="match status" value="1"/>
</dbReference>